<evidence type="ECO:0000313" key="3">
    <source>
        <dbReference type="Proteomes" id="UP000473014"/>
    </source>
</evidence>
<dbReference type="InterPro" id="IPR029032">
    <property type="entry name" value="AhpD-like"/>
</dbReference>
<accession>A0A6G2BJQ0</accession>
<dbReference type="Proteomes" id="UP000473014">
    <property type="component" value="Unassembled WGS sequence"/>
</dbReference>
<dbReference type="SUPFAM" id="SSF69118">
    <property type="entry name" value="AhpD-like"/>
    <property type="match status" value="1"/>
</dbReference>
<keyword evidence="3" id="KW-1185">Reference proteome</keyword>
<feature type="domain" description="Carboxymuconolactone decarboxylase-like" evidence="1">
    <location>
        <begin position="60"/>
        <end position="104"/>
    </location>
</feature>
<reference evidence="2 3" key="1">
    <citation type="submission" date="2019-11" db="EMBL/GenBank/DDBJ databases">
        <authorList>
            <person name="Yuan L."/>
        </authorList>
    </citation>
    <scope>NUCLEOTIDE SEQUENCE [LARGE SCALE GENOMIC DNA]</scope>
    <source>
        <strain evidence="2 3">TRM43335</strain>
    </source>
</reference>
<name>A0A6G2BJQ0_9ACTN</name>
<dbReference type="GO" id="GO:0051920">
    <property type="term" value="F:peroxiredoxin activity"/>
    <property type="evidence" value="ECO:0007669"/>
    <property type="project" value="InterPro"/>
</dbReference>
<evidence type="ECO:0000259" key="1">
    <source>
        <dbReference type="Pfam" id="PF02627"/>
    </source>
</evidence>
<protein>
    <submittedName>
        <fullName evidence="2">Alkylhydroperoxidase</fullName>
    </submittedName>
</protein>
<dbReference type="RefSeq" id="WP_162466905.1">
    <property type="nucleotide sequence ID" value="NZ_WIXO01000002.1"/>
</dbReference>
<dbReference type="InterPro" id="IPR004675">
    <property type="entry name" value="AhpD_core"/>
</dbReference>
<dbReference type="Gene3D" id="1.20.1290.10">
    <property type="entry name" value="AhpD-like"/>
    <property type="match status" value="2"/>
</dbReference>
<dbReference type="AlphaFoldDB" id="A0A6G2BJQ0"/>
<dbReference type="EMBL" id="WIXO01000002">
    <property type="protein sequence ID" value="MTE22498.1"/>
    <property type="molecule type" value="Genomic_DNA"/>
</dbReference>
<dbReference type="InterPro" id="IPR003779">
    <property type="entry name" value="CMD-like"/>
</dbReference>
<organism evidence="2 3">
    <name type="scientific">Streptomyces taklimakanensis</name>
    <dbReference type="NCBI Taxonomy" id="2569853"/>
    <lineage>
        <taxon>Bacteria</taxon>
        <taxon>Bacillati</taxon>
        <taxon>Actinomycetota</taxon>
        <taxon>Actinomycetes</taxon>
        <taxon>Kitasatosporales</taxon>
        <taxon>Streptomycetaceae</taxon>
        <taxon>Streptomyces</taxon>
    </lineage>
</organism>
<keyword evidence="2" id="KW-0575">Peroxidase</keyword>
<evidence type="ECO:0000313" key="2">
    <source>
        <dbReference type="EMBL" id="MTE22498.1"/>
    </source>
</evidence>
<gene>
    <name evidence="2" type="ORF">F0L17_26065</name>
</gene>
<dbReference type="NCBIfam" id="TIGR00778">
    <property type="entry name" value="ahpD_dom"/>
    <property type="match status" value="1"/>
</dbReference>
<dbReference type="Pfam" id="PF02627">
    <property type="entry name" value="CMD"/>
    <property type="match status" value="1"/>
</dbReference>
<sequence>MRPLVRTVLRGSLRQIRHVRAVPHAGARGLVAEVYDRARREFGIVAPPLALHSPAPETLAACWLMLRETLLAEGRASRAAKEAVATAVSRANDCPYCVAVHQAKLDTLPAEEDDGLRALVGRARAGASEPPGSPGAGEAAELLGTAVTFHYLNRMVRLFLPDSPVPAATPTAGRGPVMRSVARAMRPDAGTAVTPGAALDLLPAAPLPAELGWAEASPSVAGALARAVAAVDRAAERWIPRPVRESVRAELAARDGAAPGPGRAWLEEVGAGHAAGHLPAVRLALLVALAPYQITDADLDAFRAVHPGDRELVELASWAALTAAVRAGDRLTLPDPSRPAPPVPSRPH</sequence>
<comment type="caution">
    <text evidence="2">The sequence shown here is derived from an EMBL/GenBank/DDBJ whole genome shotgun (WGS) entry which is preliminary data.</text>
</comment>
<keyword evidence="2" id="KW-0560">Oxidoreductase</keyword>
<proteinExistence type="predicted"/>